<name>A0A1G9NBG6_9ACTN</name>
<dbReference type="NCBIfam" id="NF033530">
    <property type="entry name" value="lasso_PqqD_Strm"/>
    <property type="match status" value="1"/>
</dbReference>
<organism evidence="1 2">
    <name type="scientific">Geodermatophilus siccatus</name>
    <dbReference type="NCBI Taxonomy" id="1137991"/>
    <lineage>
        <taxon>Bacteria</taxon>
        <taxon>Bacillati</taxon>
        <taxon>Actinomycetota</taxon>
        <taxon>Actinomycetes</taxon>
        <taxon>Geodermatophilales</taxon>
        <taxon>Geodermatophilaceae</taxon>
        <taxon>Geodermatophilus</taxon>
    </lineage>
</organism>
<protein>
    <submittedName>
        <fullName evidence="1">Coenzyme PQQ synthesis protein D (PqqD)</fullName>
    </submittedName>
</protein>
<evidence type="ECO:0000313" key="2">
    <source>
        <dbReference type="Proteomes" id="UP000198680"/>
    </source>
</evidence>
<dbReference type="Proteomes" id="UP000198680">
    <property type="component" value="Unassembled WGS sequence"/>
</dbReference>
<dbReference type="STRING" id="1137991.SAMN05660642_00967"/>
<proteinExistence type="predicted"/>
<keyword evidence="2" id="KW-1185">Reference proteome</keyword>
<dbReference type="OrthoDB" id="5195143at2"/>
<gene>
    <name evidence="1" type="ORF">SAMN05660642_00967</name>
</gene>
<dbReference type="InterPro" id="IPR041881">
    <property type="entry name" value="PqqD_sf"/>
</dbReference>
<reference evidence="2" key="1">
    <citation type="submission" date="2016-10" db="EMBL/GenBank/DDBJ databases">
        <authorList>
            <person name="Varghese N."/>
            <person name="Submissions S."/>
        </authorList>
    </citation>
    <scope>NUCLEOTIDE SEQUENCE [LARGE SCALE GENOMIC DNA]</scope>
    <source>
        <strain evidence="2">DSM 45419</strain>
    </source>
</reference>
<sequence>MPMRLREAVSLVATDDGAVLLDQDAGRYWQVNRTGFLVLSTLLGEGDRDDAVEALVCRFGVGAEHARNDVSGLVAQLTAARLLVAS</sequence>
<dbReference type="Pfam" id="PF05402">
    <property type="entry name" value="PqqD"/>
    <property type="match status" value="1"/>
</dbReference>
<dbReference type="InterPro" id="IPR008792">
    <property type="entry name" value="PQQD"/>
</dbReference>
<dbReference type="EMBL" id="FNHE01000002">
    <property type="protein sequence ID" value="SDL83789.1"/>
    <property type="molecule type" value="Genomic_DNA"/>
</dbReference>
<dbReference type="AlphaFoldDB" id="A0A1G9NBG6"/>
<accession>A0A1G9NBG6</accession>
<evidence type="ECO:0000313" key="1">
    <source>
        <dbReference type="EMBL" id="SDL83789.1"/>
    </source>
</evidence>
<dbReference type="Gene3D" id="1.10.10.1150">
    <property type="entry name" value="Coenzyme PQQ synthesis protein D (PqqD)"/>
    <property type="match status" value="1"/>
</dbReference>